<dbReference type="SUPFAM" id="SSF49764">
    <property type="entry name" value="HSP20-like chaperones"/>
    <property type="match status" value="1"/>
</dbReference>
<evidence type="ECO:0000313" key="8">
    <source>
        <dbReference type="RefSeq" id="XP_033802670.1"/>
    </source>
</evidence>
<organism evidence="7 8">
    <name type="scientific">Geotrypetes seraphini</name>
    <name type="common">Gaboon caecilian</name>
    <name type="synonym">Caecilia seraphini</name>
    <dbReference type="NCBI Taxonomy" id="260995"/>
    <lineage>
        <taxon>Eukaryota</taxon>
        <taxon>Metazoa</taxon>
        <taxon>Chordata</taxon>
        <taxon>Craniata</taxon>
        <taxon>Vertebrata</taxon>
        <taxon>Euteleostomi</taxon>
        <taxon>Amphibia</taxon>
        <taxon>Gymnophiona</taxon>
        <taxon>Geotrypetes</taxon>
    </lineage>
</organism>
<dbReference type="OrthoDB" id="10261079at2759"/>
<dbReference type="InterPro" id="IPR039790">
    <property type="entry name" value="CHRD1"/>
</dbReference>
<dbReference type="InterPro" id="IPR008978">
    <property type="entry name" value="HSP20-like_chaperone"/>
</dbReference>
<proteinExistence type="predicted"/>
<name>A0A6P8R3M8_GEOSA</name>
<sequence length="364" mass="41294">MSLMCYNKGCGQRFDQENNLEESCLYHPGIPVFHDALKGWSCCHKRTTDFSEFLTIKGCTKGHHNTQKPLELLKPKVSSNKESPDPLRLNWGPERVTEGPKSAEKLQQERPSSEEPMQKLMMKVSQPLVKALEKLKLDSEEKSTEHADMSSLVVSGTRCKNTGCKEVYRGSESEAETCVFHLGIPIFHEGMKYWSCCAVKTTDFNAFLEQKGCCVAKHAWMKKEGKKQMPCRQDWHQTSGQVVITIYAKNSVPELSRIQANRTVVDICITFEKNNVFQKILNLWGVINIEKSFILMFPTKVEITLKKADLMTWGKLEVPQALIQKEATIAEDGAPQLTSHDSDDSLSWSEEEEEKEIGPTIDNF</sequence>
<dbReference type="Pfam" id="PF04968">
    <property type="entry name" value="CHORD"/>
    <property type="match status" value="2"/>
</dbReference>
<gene>
    <name evidence="8" type="primary">ITGB1BP2</name>
</gene>
<evidence type="ECO:0000256" key="2">
    <source>
        <dbReference type="ARBA" id="ARBA00022737"/>
    </source>
</evidence>
<keyword evidence="3" id="KW-0862">Zinc</keyword>
<dbReference type="PANTHER" id="PTHR46983">
    <property type="entry name" value="CYSTEINE AND HISTIDINE-RICH DOMAIN-CONTAINING PROTEIN 1"/>
    <property type="match status" value="1"/>
</dbReference>
<protein>
    <submittedName>
        <fullName evidence="8">Integrin beta-1-binding protein 2 isoform X1</fullName>
    </submittedName>
</protein>
<dbReference type="Gene3D" id="4.10.1130.20">
    <property type="match status" value="2"/>
</dbReference>
<evidence type="ECO:0000259" key="5">
    <source>
        <dbReference type="PROSITE" id="PS51203"/>
    </source>
</evidence>
<feature type="region of interest" description="Disordered" evidence="4">
    <location>
        <begin position="330"/>
        <end position="364"/>
    </location>
</feature>
<dbReference type="CDD" id="cd06488">
    <property type="entry name" value="p23_melusin_like"/>
    <property type="match status" value="1"/>
</dbReference>
<dbReference type="GO" id="GO:0046872">
    <property type="term" value="F:metal ion binding"/>
    <property type="evidence" value="ECO:0007669"/>
    <property type="project" value="UniProtKB-KW"/>
</dbReference>
<keyword evidence="2" id="KW-0677">Repeat</keyword>
<dbReference type="GeneID" id="117361441"/>
<evidence type="ECO:0000259" key="6">
    <source>
        <dbReference type="PROSITE" id="PS51401"/>
    </source>
</evidence>
<dbReference type="PROSITE" id="PS51401">
    <property type="entry name" value="CHORD"/>
    <property type="match status" value="2"/>
</dbReference>
<evidence type="ECO:0000256" key="1">
    <source>
        <dbReference type="ARBA" id="ARBA00022723"/>
    </source>
</evidence>
<dbReference type="GO" id="GO:0007229">
    <property type="term" value="P:integrin-mediated signaling pathway"/>
    <property type="evidence" value="ECO:0007669"/>
    <property type="project" value="UniProtKB-KW"/>
</dbReference>
<feature type="domain" description="CS" evidence="5">
    <location>
        <begin position="228"/>
        <end position="317"/>
    </location>
</feature>
<dbReference type="FunFam" id="4.10.1130.20:FF:000001">
    <property type="entry name" value="Cysteine and histidine-rich domain-containing protein 1"/>
    <property type="match status" value="1"/>
</dbReference>
<dbReference type="PANTHER" id="PTHR46983:SF2">
    <property type="entry name" value="INTEGRIN SUBUNIT BETA 1 BINDING PROTEIN 2"/>
    <property type="match status" value="1"/>
</dbReference>
<dbReference type="Gene3D" id="2.60.40.790">
    <property type="match status" value="1"/>
</dbReference>
<dbReference type="AlphaFoldDB" id="A0A6P8R3M8"/>
<dbReference type="InterPro" id="IPR007052">
    <property type="entry name" value="CS_dom"/>
</dbReference>
<dbReference type="PROSITE" id="PS51203">
    <property type="entry name" value="CS"/>
    <property type="match status" value="1"/>
</dbReference>
<dbReference type="Pfam" id="PF04969">
    <property type="entry name" value="CS"/>
    <property type="match status" value="1"/>
</dbReference>
<evidence type="ECO:0000313" key="7">
    <source>
        <dbReference type="Proteomes" id="UP000515159"/>
    </source>
</evidence>
<feature type="domain" description="CHORD" evidence="6">
    <location>
        <begin position="159"/>
        <end position="218"/>
    </location>
</feature>
<evidence type="ECO:0000256" key="4">
    <source>
        <dbReference type="SAM" id="MobiDB-lite"/>
    </source>
</evidence>
<dbReference type="Proteomes" id="UP000515159">
    <property type="component" value="Chromosome 5"/>
</dbReference>
<feature type="domain" description="CHORD" evidence="6">
    <location>
        <begin position="5"/>
        <end position="64"/>
    </location>
</feature>
<dbReference type="InterPro" id="IPR007051">
    <property type="entry name" value="CHORD_dom"/>
</dbReference>
<dbReference type="KEGG" id="gsh:117361441"/>
<keyword evidence="7" id="KW-1185">Reference proteome</keyword>
<feature type="compositionally biased region" description="Basic and acidic residues" evidence="4">
    <location>
        <begin position="95"/>
        <end position="115"/>
    </location>
</feature>
<reference evidence="8" key="1">
    <citation type="submission" date="2025-08" db="UniProtKB">
        <authorList>
            <consortium name="RefSeq"/>
        </authorList>
    </citation>
    <scope>IDENTIFICATION</scope>
</reference>
<keyword evidence="1" id="KW-0479">Metal-binding</keyword>
<keyword evidence="8" id="KW-0401">Integrin</keyword>
<dbReference type="RefSeq" id="XP_033802670.1">
    <property type="nucleotide sequence ID" value="XM_033946779.1"/>
</dbReference>
<evidence type="ECO:0000256" key="3">
    <source>
        <dbReference type="ARBA" id="ARBA00022833"/>
    </source>
</evidence>
<dbReference type="CTD" id="26548"/>
<accession>A0A6P8R3M8</accession>
<feature type="region of interest" description="Disordered" evidence="4">
    <location>
        <begin position="73"/>
        <end position="115"/>
    </location>
</feature>
<dbReference type="InParanoid" id="A0A6P8R3M8"/>